<name>A0A9W4WYR3_9GLOM</name>
<proteinExistence type="predicted"/>
<evidence type="ECO:0000313" key="2">
    <source>
        <dbReference type="EMBL" id="CAI2182286.1"/>
    </source>
</evidence>
<dbReference type="InterPro" id="IPR036910">
    <property type="entry name" value="HMG_box_dom_sf"/>
</dbReference>
<dbReference type="OrthoDB" id="5598240at2759"/>
<sequence>MKSDLSNIAAPLSMIEESHKKVGDFQFIMENKQPGKATNLRHRIVPDIPANFKVPYPPKTTAEEIVEKAKSKNNTTKSPNKFLIYRKEFVDELHNYGFQCSMTDISKTIGEWWKKEPKHVQDTYQKISTEANRLHKQSSVHSIAKKKNRKKALIKSSANPAVDVGFTPLNLSVPVNFSCEDNLNFPQLYAYNQGLLNLQFQQPIYQDGIFW</sequence>
<gene>
    <name evidence="2" type="ORF">FWILDA_LOCUS10506</name>
</gene>
<accession>A0A9W4WYR3</accession>
<dbReference type="Proteomes" id="UP001153678">
    <property type="component" value="Unassembled WGS sequence"/>
</dbReference>
<feature type="domain" description="HMG box" evidence="1">
    <location>
        <begin position="77"/>
        <end position="137"/>
    </location>
</feature>
<dbReference type="SUPFAM" id="SSF47095">
    <property type="entry name" value="HMG-box"/>
    <property type="match status" value="1"/>
</dbReference>
<comment type="caution">
    <text evidence="2">The sequence shown here is derived from an EMBL/GenBank/DDBJ whole genome shotgun (WGS) entry which is preliminary data.</text>
</comment>
<dbReference type="EMBL" id="CAMKVN010002710">
    <property type="protein sequence ID" value="CAI2182286.1"/>
    <property type="molecule type" value="Genomic_DNA"/>
</dbReference>
<dbReference type="InterPro" id="IPR009071">
    <property type="entry name" value="HMG_box_dom"/>
</dbReference>
<protein>
    <submittedName>
        <fullName evidence="2">16031_t:CDS:1</fullName>
    </submittedName>
</protein>
<reference evidence="2" key="1">
    <citation type="submission" date="2022-08" db="EMBL/GenBank/DDBJ databases">
        <authorList>
            <person name="Kallberg Y."/>
            <person name="Tangrot J."/>
            <person name="Rosling A."/>
        </authorList>
    </citation>
    <scope>NUCLEOTIDE SEQUENCE</scope>
    <source>
        <strain evidence="2">Wild A</strain>
    </source>
</reference>
<evidence type="ECO:0000259" key="1">
    <source>
        <dbReference type="Pfam" id="PF00505"/>
    </source>
</evidence>
<dbReference type="Gene3D" id="1.10.30.10">
    <property type="entry name" value="High mobility group box domain"/>
    <property type="match status" value="1"/>
</dbReference>
<dbReference type="Pfam" id="PF00505">
    <property type="entry name" value="HMG_box"/>
    <property type="match status" value="1"/>
</dbReference>
<organism evidence="2 3">
    <name type="scientific">Funneliformis geosporum</name>
    <dbReference type="NCBI Taxonomy" id="1117311"/>
    <lineage>
        <taxon>Eukaryota</taxon>
        <taxon>Fungi</taxon>
        <taxon>Fungi incertae sedis</taxon>
        <taxon>Mucoromycota</taxon>
        <taxon>Glomeromycotina</taxon>
        <taxon>Glomeromycetes</taxon>
        <taxon>Glomerales</taxon>
        <taxon>Glomeraceae</taxon>
        <taxon>Funneliformis</taxon>
    </lineage>
</organism>
<dbReference type="AlphaFoldDB" id="A0A9W4WYR3"/>
<evidence type="ECO:0000313" key="3">
    <source>
        <dbReference type="Proteomes" id="UP001153678"/>
    </source>
</evidence>
<keyword evidence="3" id="KW-1185">Reference proteome</keyword>